<keyword evidence="7 8" id="KW-0472">Membrane</keyword>
<keyword evidence="4" id="KW-0813">Transport</keyword>
<evidence type="ECO:0000256" key="5">
    <source>
        <dbReference type="ARBA" id="ARBA00022692"/>
    </source>
</evidence>
<dbReference type="InterPro" id="IPR018491">
    <property type="entry name" value="SLC12_C"/>
</dbReference>
<evidence type="ECO:0000256" key="6">
    <source>
        <dbReference type="ARBA" id="ARBA00022989"/>
    </source>
</evidence>
<feature type="transmembrane region" description="Helical" evidence="8">
    <location>
        <begin position="162"/>
        <end position="182"/>
    </location>
</feature>
<dbReference type="InterPro" id="IPR004842">
    <property type="entry name" value="SLC12A_fam"/>
</dbReference>
<name>A0A8C0H0H3_CHEAB</name>
<dbReference type="InterPro" id="IPR004841">
    <property type="entry name" value="AA-permease/SLC12A_dom"/>
</dbReference>
<evidence type="ECO:0000313" key="12">
    <source>
        <dbReference type="Proteomes" id="UP000694404"/>
    </source>
</evidence>
<dbReference type="GO" id="GO:0055075">
    <property type="term" value="P:potassium ion homeostasis"/>
    <property type="evidence" value="ECO:0007669"/>
    <property type="project" value="TreeGrafter"/>
</dbReference>
<dbReference type="Proteomes" id="UP000694404">
    <property type="component" value="Unplaced"/>
</dbReference>
<dbReference type="PANTHER" id="PTHR11827:SF96">
    <property type="entry name" value="SOLUTE CARRIER FAMILY 12 MEMBER 9"/>
    <property type="match status" value="1"/>
</dbReference>
<dbReference type="GO" id="GO:0016020">
    <property type="term" value="C:membrane"/>
    <property type="evidence" value="ECO:0007669"/>
    <property type="project" value="UniProtKB-SubCell"/>
</dbReference>
<sequence length="844" mass="92373">GGEDGASARCSPWMAGALCHVSPSPYFPTLPAGFVVGQAGLYEALGMFVVAYVIIGMTVLSVCAISTNGALDAGGAYCILPWHPCPGASLLSAAHLAGGVCGAALTPWPLNPPCLPAGHTMGSSFQVLPRSYWYELLYGTALLLVCLLVCLVGASIYAKATFLIFLIVMLVLVTVFVSFFAVGPTVVPLLLPEGNGSLAINGSFTGFRLDTLRAAYGVDYTTGRVMTFSTVFAVMFNGCTGIMAGSNMSGDLKRPSYSIPRGTIAAVLFTYLIYNLLAFTLCCTCDRILLQKDYGFLRDINVWPPFVIIGIYSSTLSASMSNLIGASRILYALAKDDIFGEALAPAKKTSHSGNPWVAVILSWVVVQLVLFSGKLNTIAAIVTIFFLLVYATVDLACLALEWASAPNFRPTFQYFTWHTCVLGILGCGVMMFLISPIYASASVVFMLLLLLALHYLSPSSSWGYISQALIFHQVRKYLLMLDVRKEHVKFWRPQMLLMVQNPRSSVQLISFINDLKKSGLYVLGHVELAELDSLPSDPLQSQADSWLLLVDRLNIKAFVNLTLADSVRHGVQQLLFISGLGGMRPNTIVLGFYDSAAPRDGLAQHPAFEGIEEAAQLIFPPVRGAAAPRRLSPREYVAVVADAVKMLRNVMLARSFEHFDKARAPSIDVWPLNLLRPDSARYADTCSLFLLQMACVLSMVRSWRHAQLRLFLCVETGTRTRGHEDKLRQLLKELRIQAAIRMVPWDAVVALHWQKQQEQRARPGEAAMNFPGNATCISDEYLKAANRLILEQSPSPTIRFLYLPRPPADTSFYPSYLHQLELLTRDLGPTLLVHGVSAVTSTEL</sequence>
<evidence type="ECO:0000256" key="7">
    <source>
        <dbReference type="ARBA" id="ARBA00023136"/>
    </source>
</evidence>
<feature type="transmembrane region" description="Helical" evidence="8">
    <location>
        <begin position="265"/>
        <end position="290"/>
    </location>
</feature>
<dbReference type="Ensembl" id="ENSCABT00000018584.1">
    <property type="protein sequence ID" value="ENSCABP00000016960.1"/>
    <property type="gene ID" value="ENSCABG00000012543.1"/>
</dbReference>
<dbReference type="GO" id="GO:0055064">
    <property type="term" value="P:chloride ion homeostasis"/>
    <property type="evidence" value="ECO:0007669"/>
    <property type="project" value="TreeGrafter"/>
</dbReference>
<dbReference type="Gene3D" id="1.20.1740.10">
    <property type="entry name" value="Amino acid/polyamine transporter I"/>
    <property type="match status" value="1"/>
</dbReference>
<evidence type="ECO:0000256" key="1">
    <source>
        <dbReference type="ARBA" id="ARBA00004141"/>
    </source>
</evidence>
<reference evidence="11" key="1">
    <citation type="submission" date="2025-08" db="UniProtKB">
        <authorList>
            <consortium name="Ensembl"/>
        </authorList>
    </citation>
    <scope>IDENTIFICATION</scope>
</reference>
<organism evidence="11 12">
    <name type="scientific">Chelonoidis abingdonii</name>
    <name type="common">Abingdon island giant tortoise</name>
    <name type="synonym">Testudo abingdonii</name>
    <dbReference type="NCBI Taxonomy" id="106734"/>
    <lineage>
        <taxon>Eukaryota</taxon>
        <taxon>Metazoa</taxon>
        <taxon>Chordata</taxon>
        <taxon>Craniata</taxon>
        <taxon>Vertebrata</taxon>
        <taxon>Euteleostomi</taxon>
        <taxon>Archelosauria</taxon>
        <taxon>Testudinata</taxon>
        <taxon>Testudines</taxon>
        <taxon>Cryptodira</taxon>
        <taxon>Durocryptodira</taxon>
        <taxon>Testudinoidea</taxon>
        <taxon>Testudinidae</taxon>
        <taxon>Chelonoidis</taxon>
    </lineage>
</organism>
<evidence type="ECO:0000256" key="2">
    <source>
        <dbReference type="ARBA" id="ARBA00010593"/>
    </source>
</evidence>
<keyword evidence="12" id="KW-1185">Reference proteome</keyword>
<proteinExistence type="inferred from homology"/>
<feature type="domain" description="SLC12A transporter C-terminal" evidence="10">
    <location>
        <begin position="508"/>
        <end position="593"/>
    </location>
</feature>
<feature type="transmembrane region" description="Helical" evidence="8">
    <location>
        <begin position="355"/>
        <end position="372"/>
    </location>
</feature>
<comment type="similarity">
    <text evidence="2">Belongs to the SLC12A transporter family.</text>
</comment>
<feature type="transmembrane region" description="Helical" evidence="8">
    <location>
        <begin position="412"/>
        <end position="431"/>
    </location>
</feature>
<feature type="transmembrane region" description="Helical" evidence="8">
    <location>
        <begin position="437"/>
        <end position="456"/>
    </location>
</feature>
<feature type="domain" description="Amino acid permease/ SLC12A" evidence="9">
    <location>
        <begin position="32"/>
        <end position="496"/>
    </location>
</feature>
<dbReference type="AlphaFoldDB" id="A0A8C0H0H3"/>
<keyword evidence="6 8" id="KW-1133">Transmembrane helix</keyword>
<feature type="transmembrane region" description="Helical" evidence="8">
    <location>
        <begin position="302"/>
        <end position="325"/>
    </location>
</feature>
<feature type="transmembrane region" description="Helical" evidence="8">
    <location>
        <begin position="225"/>
        <end position="244"/>
    </location>
</feature>
<dbReference type="GO" id="GO:0015379">
    <property type="term" value="F:potassium:chloride symporter activity"/>
    <property type="evidence" value="ECO:0007669"/>
    <property type="project" value="TreeGrafter"/>
</dbReference>
<feature type="transmembrane region" description="Helical" evidence="8">
    <location>
        <begin position="136"/>
        <end position="157"/>
    </location>
</feature>
<reference evidence="11" key="2">
    <citation type="submission" date="2025-09" db="UniProtKB">
        <authorList>
            <consortium name="Ensembl"/>
        </authorList>
    </citation>
    <scope>IDENTIFICATION</scope>
</reference>
<evidence type="ECO:0000313" key="11">
    <source>
        <dbReference type="Ensembl" id="ENSCABP00000016960.1"/>
    </source>
</evidence>
<evidence type="ECO:0000259" key="10">
    <source>
        <dbReference type="Pfam" id="PF03522"/>
    </source>
</evidence>
<feature type="transmembrane region" description="Helical" evidence="8">
    <location>
        <begin position="378"/>
        <end position="400"/>
    </location>
</feature>
<evidence type="ECO:0000256" key="3">
    <source>
        <dbReference type="ARBA" id="ARBA00019359"/>
    </source>
</evidence>
<dbReference type="Pfam" id="PF00324">
    <property type="entry name" value="AA_permease"/>
    <property type="match status" value="1"/>
</dbReference>
<evidence type="ECO:0000259" key="9">
    <source>
        <dbReference type="Pfam" id="PF00324"/>
    </source>
</evidence>
<dbReference type="GeneTree" id="ENSGT00940000164152"/>
<dbReference type="PANTHER" id="PTHR11827">
    <property type="entry name" value="SOLUTE CARRIER FAMILY 12, CATION COTRANSPORTERS"/>
    <property type="match status" value="1"/>
</dbReference>
<comment type="subcellular location">
    <subcellularLocation>
        <location evidence="1">Membrane</location>
        <topology evidence="1">Multi-pass membrane protein</topology>
    </subcellularLocation>
</comment>
<dbReference type="GO" id="GO:0006884">
    <property type="term" value="P:cell volume homeostasis"/>
    <property type="evidence" value="ECO:0007669"/>
    <property type="project" value="TreeGrafter"/>
</dbReference>
<dbReference type="Pfam" id="PF03522">
    <property type="entry name" value="SLC12"/>
    <property type="match status" value="1"/>
</dbReference>
<accession>A0A8C0H0H3</accession>
<dbReference type="FunFam" id="1.20.1740.10:FF:000013">
    <property type="entry name" value="Solute carrier family 12 member"/>
    <property type="match status" value="1"/>
</dbReference>
<protein>
    <recommendedName>
        <fullName evidence="3">Solute carrier family 12 member 9</fullName>
    </recommendedName>
</protein>
<evidence type="ECO:0000256" key="4">
    <source>
        <dbReference type="ARBA" id="ARBA00022448"/>
    </source>
</evidence>
<evidence type="ECO:0000256" key="8">
    <source>
        <dbReference type="SAM" id="Phobius"/>
    </source>
</evidence>
<feature type="transmembrane region" description="Helical" evidence="8">
    <location>
        <begin position="44"/>
        <end position="67"/>
    </location>
</feature>
<keyword evidence="5 8" id="KW-0812">Transmembrane</keyword>